<evidence type="ECO:0000313" key="2">
    <source>
        <dbReference type="EMBL" id="SMP30628.1"/>
    </source>
</evidence>
<evidence type="ECO:0000259" key="1">
    <source>
        <dbReference type="Pfam" id="PF07007"/>
    </source>
</evidence>
<reference evidence="2 3" key="1">
    <citation type="submission" date="2017-05" db="EMBL/GenBank/DDBJ databases">
        <authorList>
            <person name="Varghese N."/>
            <person name="Submissions S."/>
        </authorList>
    </citation>
    <scope>NUCLEOTIDE SEQUENCE [LARGE SCALE GENOMIC DNA]</scope>
    <source>
        <strain evidence="2 3">DSM 29734</strain>
    </source>
</reference>
<evidence type="ECO:0000313" key="3">
    <source>
        <dbReference type="Proteomes" id="UP001157961"/>
    </source>
</evidence>
<keyword evidence="3" id="KW-1185">Reference proteome</keyword>
<dbReference type="RefSeq" id="WP_283427201.1">
    <property type="nucleotide sequence ID" value="NZ_FXTY01000007.1"/>
</dbReference>
<dbReference type="Pfam" id="PF07007">
    <property type="entry name" value="LprI"/>
    <property type="match status" value="1"/>
</dbReference>
<sequence>MWKIVTFSAAVATGVAVSAEELTSLSPAATERCLAEMTENQNPTSCIGSSANLCMETTEGGWSTYGMSHCLDQERQYWDDRLNAAYKNVRTKRKATDTEMAELGSAAPSQGDALKKMQRAWIAYRDATCDYERSLWGGGTGGGPATVSCLMYLTAEQALYLEADGLVD</sequence>
<dbReference type="Gene3D" id="1.20.1270.180">
    <property type="match status" value="1"/>
</dbReference>
<organism evidence="2 3">
    <name type="scientific">Shimia sagamensis</name>
    <dbReference type="NCBI Taxonomy" id="1566352"/>
    <lineage>
        <taxon>Bacteria</taxon>
        <taxon>Pseudomonadati</taxon>
        <taxon>Pseudomonadota</taxon>
        <taxon>Alphaproteobacteria</taxon>
        <taxon>Rhodobacterales</taxon>
        <taxon>Roseobacteraceae</taxon>
    </lineage>
</organism>
<proteinExistence type="predicted"/>
<feature type="domain" description="Lysozyme inhibitor LprI-like N-terminal" evidence="1">
    <location>
        <begin position="54"/>
        <end position="161"/>
    </location>
</feature>
<dbReference type="EMBL" id="FXTY01000007">
    <property type="protein sequence ID" value="SMP30628.1"/>
    <property type="molecule type" value="Genomic_DNA"/>
</dbReference>
<name>A0ABY1PCS7_9RHOB</name>
<comment type="caution">
    <text evidence="2">The sequence shown here is derived from an EMBL/GenBank/DDBJ whole genome shotgun (WGS) entry which is preliminary data.</text>
</comment>
<protein>
    <recommendedName>
        <fullName evidence="1">Lysozyme inhibitor LprI-like N-terminal domain-containing protein</fullName>
    </recommendedName>
</protein>
<dbReference type="InterPro" id="IPR009739">
    <property type="entry name" value="LprI-like_N"/>
</dbReference>
<gene>
    <name evidence="2" type="ORF">SAMN06265373_10796</name>
</gene>
<accession>A0ABY1PCS7</accession>
<dbReference type="Proteomes" id="UP001157961">
    <property type="component" value="Unassembled WGS sequence"/>
</dbReference>